<reference evidence="1" key="3">
    <citation type="journal article" date="2017" name="Nature">
        <title>Genome sequence of the progenitor of the wheat D genome Aegilops tauschii.</title>
        <authorList>
            <person name="Luo M.C."/>
            <person name="Gu Y.Q."/>
            <person name="Puiu D."/>
            <person name="Wang H."/>
            <person name="Twardziok S.O."/>
            <person name="Deal K.R."/>
            <person name="Huo N."/>
            <person name="Zhu T."/>
            <person name="Wang L."/>
            <person name="Wang Y."/>
            <person name="McGuire P.E."/>
            <person name="Liu S."/>
            <person name="Long H."/>
            <person name="Ramasamy R.K."/>
            <person name="Rodriguez J.C."/>
            <person name="Van S.L."/>
            <person name="Yuan L."/>
            <person name="Wang Z."/>
            <person name="Xia Z."/>
            <person name="Xiao L."/>
            <person name="Anderson O.D."/>
            <person name="Ouyang S."/>
            <person name="Liang Y."/>
            <person name="Zimin A.V."/>
            <person name="Pertea G."/>
            <person name="Qi P."/>
            <person name="Bennetzen J.L."/>
            <person name="Dai X."/>
            <person name="Dawson M.W."/>
            <person name="Muller H.G."/>
            <person name="Kugler K."/>
            <person name="Rivarola-Duarte L."/>
            <person name="Spannagl M."/>
            <person name="Mayer K.F.X."/>
            <person name="Lu F.H."/>
            <person name="Bevan M.W."/>
            <person name="Leroy P."/>
            <person name="Li P."/>
            <person name="You F.M."/>
            <person name="Sun Q."/>
            <person name="Liu Z."/>
            <person name="Lyons E."/>
            <person name="Wicker T."/>
            <person name="Salzberg S.L."/>
            <person name="Devos K.M."/>
            <person name="Dvorak J."/>
        </authorList>
    </citation>
    <scope>NUCLEOTIDE SEQUENCE [LARGE SCALE GENOMIC DNA]</scope>
    <source>
        <strain evidence="1">cv. AL8/78</strain>
    </source>
</reference>
<name>A0A453BNX3_AEGTS</name>
<accession>A0A453BNX3</accession>
<proteinExistence type="predicted"/>
<dbReference type="EnsemblPlants" id="AET2Gv20579400.13">
    <property type="protein sequence ID" value="AET2Gv20579400.13"/>
    <property type="gene ID" value="AET2Gv20579400"/>
</dbReference>
<organism evidence="1 2">
    <name type="scientific">Aegilops tauschii subsp. strangulata</name>
    <name type="common">Goatgrass</name>
    <dbReference type="NCBI Taxonomy" id="200361"/>
    <lineage>
        <taxon>Eukaryota</taxon>
        <taxon>Viridiplantae</taxon>
        <taxon>Streptophyta</taxon>
        <taxon>Embryophyta</taxon>
        <taxon>Tracheophyta</taxon>
        <taxon>Spermatophyta</taxon>
        <taxon>Magnoliopsida</taxon>
        <taxon>Liliopsida</taxon>
        <taxon>Poales</taxon>
        <taxon>Poaceae</taxon>
        <taxon>BOP clade</taxon>
        <taxon>Pooideae</taxon>
        <taxon>Triticodae</taxon>
        <taxon>Triticeae</taxon>
        <taxon>Triticinae</taxon>
        <taxon>Aegilops</taxon>
    </lineage>
</organism>
<dbReference type="AlphaFoldDB" id="A0A453BNX3"/>
<reference evidence="2" key="2">
    <citation type="journal article" date="2017" name="Nat. Plants">
        <title>The Aegilops tauschii genome reveals multiple impacts of transposons.</title>
        <authorList>
            <person name="Zhao G."/>
            <person name="Zou C."/>
            <person name="Li K."/>
            <person name="Wang K."/>
            <person name="Li T."/>
            <person name="Gao L."/>
            <person name="Zhang X."/>
            <person name="Wang H."/>
            <person name="Yang Z."/>
            <person name="Liu X."/>
            <person name="Jiang W."/>
            <person name="Mao L."/>
            <person name="Kong X."/>
            <person name="Jiao Y."/>
            <person name="Jia J."/>
        </authorList>
    </citation>
    <scope>NUCLEOTIDE SEQUENCE [LARGE SCALE GENOMIC DNA]</scope>
    <source>
        <strain evidence="2">cv. AL8/78</strain>
    </source>
</reference>
<protein>
    <submittedName>
        <fullName evidence="1">Uncharacterized protein</fullName>
    </submittedName>
</protein>
<keyword evidence="2" id="KW-1185">Reference proteome</keyword>
<reference evidence="2" key="1">
    <citation type="journal article" date="2014" name="Science">
        <title>Ancient hybridizations among the ancestral genomes of bread wheat.</title>
        <authorList>
            <consortium name="International Wheat Genome Sequencing Consortium,"/>
            <person name="Marcussen T."/>
            <person name="Sandve S.R."/>
            <person name="Heier L."/>
            <person name="Spannagl M."/>
            <person name="Pfeifer M."/>
            <person name="Jakobsen K.S."/>
            <person name="Wulff B.B."/>
            <person name="Steuernagel B."/>
            <person name="Mayer K.F."/>
            <person name="Olsen O.A."/>
        </authorList>
    </citation>
    <scope>NUCLEOTIDE SEQUENCE [LARGE SCALE GENOMIC DNA]</scope>
    <source>
        <strain evidence="2">cv. AL8/78</strain>
    </source>
</reference>
<evidence type="ECO:0000313" key="2">
    <source>
        <dbReference type="Proteomes" id="UP000015105"/>
    </source>
</evidence>
<dbReference type="Proteomes" id="UP000015105">
    <property type="component" value="Chromosome 2D"/>
</dbReference>
<evidence type="ECO:0000313" key="1">
    <source>
        <dbReference type="EnsemblPlants" id="AET2Gv20579400.13"/>
    </source>
</evidence>
<reference evidence="1" key="4">
    <citation type="submission" date="2019-03" db="UniProtKB">
        <authorList>
            <consortium name="EnsemblPlants"/>
        </authorList>
    </citation>
    <scope>IDENTIFICATION</scope>
</reference>
<reference evidence="1" key="5">
    <citation type="journal article" date="2021" name="G3 (Bethesda)">
        <title>Aegilops tauschii genome assembly Aet v5.0 features greater sequence contiguity and improved annotation.</title>
        <authorList>
            <person name="Wang L."/>
            <person name="Zhu T."/>
            <person name="Rodriguez J.C."/>
            <person name="Deal K.R."/>
            <person name="Dubcovsky J."/>
            <person name="McGuire P.E."/>
            <person name="Lux T."/>
            <person name="Spannagl M."/>
            <person name="Mayer K.F.X."/>
            <person name="Baldrich P."/>
            <person name="Meyers B.C."/>
            <person name="Huo N."/>
            <person name="Gu Y.Q."/>
            <person name="Zhou H."/>
            <person name="Devos K.M."/>
            <person name="Bennetzen J.L."/>
            <person name="Unver T."/>
            <person name="Budak H."/>
            <person name="Gulick P.J."/>
            <person name="Galiba G."/>
            <person name="Kalapos B."/>
            <person name="Nelson D.R."/>
            <person name="Li P."/>
            <person name="You F.M."/>
            <person name="Luo M.C."/>
            <person name="Dvorak J."/>
        </authorList>
    </citation>
    <scope>NUCLEOTIDE SEQUENCE [LARGE SCALE GENOMIC DNA]</scope>
    <source>
        <strain evidence="1">cv. AL8/78</strain>
    </source>
</reference>
<dbReference type="Gramene" id="AET2Gv20579400.13">
    <property type="protein sequence ID" value="AET2Gv20579400.13"/>
    <property type="gene ID" value="AET2Gv20579400"/>
</dbReference>
<sequence>MICILSRMRLGEKQWNTIQTKTKTTKVNAVPFSIKLEYVHCMCADVMICPFCLAAVAEEKFKEVMDSYEAIKLERQNGSC</sequence>